<dbReference type="EMBL" id="KN838823">
    <property type="protein sequence ID" value="KIJ93799.1"/>
    <property type="molecule type" value="Genomic_DNA"/>
</dbReference>
<reference evidence="2" key="2">
    <citation type="submission" date="2015-01" db="EMBL/GenBank/DDBJ databases">
        <title>Evolutionary Origins and Diversification of the Mycorrhizal Mutualists.</title>
        <authorList>
            <consortium name="DOE Joint Genome Institute"/>
            <consortium name="Mycorrhizal Genomics Consortium"/>
            <person name="Kohler A."/>
            <person name="Kuo A."/>
            <person name="Nagy L.G."/>
            <person name="Floudas D."/>
            <person name="Copeland A."/>
            <person name="Barry K.W."/>
            <person name="Cichocki N."/>
            <person name="Veneault-Fourrey C."/>
            <person name="LaButti K."/>
            <person name="Lindquist E.A."/>
            <person name="Lipzen A."/>
            <person name="Lundell T."/>
            <person name="Morin E."/>
            <person name="Murat C."/>
            <person name="Riley R."/>
            <person name="Ohm R."/>
            <person name="Sun H."/>
            <person name="Tunlid A."/>
            <person name="Henrissat B."/>
            <person name="Grigoriev I.V."/>
            <person name="Hibbett D.S."/>
            <person name="Martin F."/>
        </authorList>
    </citation>
    <scope>NUCLEOTIDE SEQUENCE [LARGE SCALE GENOMIC DNA]</scope>
    <source>
        <strain evidence="2">LaAM-08-1</strain>
    </source>
</reference>
<reference evidence="1 2" key="1">
    <citation type="submission" date="2014-04" db="EMBL/GenBank/DDBJ databases">
        <authorList>
            <consortium name="DOE Joint Genome Institute"/>
            <person name="Kuo A."/>
            <person name="Kohler A."/>
            <person name="Nagy L.G."/>
            <person name="Floudas D."/>
            <person name="Copeland A."/>
            <person name="Barry K.W."/>
            <person name="Cichocki N."/>
            <person name="Veneault-Fourrey C."/>
            <person name="LaButti K."/>
            <person name="Lindquist E.A."/>
            <person name="Lipzen A."/>
            <person name="Lundell T."/>
            <person name="Morin E."/>
            <person name="Murat C."/>
            <person name="Sun H."/>
            <person name="Tunlid A."/>
            <person name="Henrissat B."/>
            <person name="Grigoriev I.V."/>
            <person name="Hibbett D.S."/>
            <person name="Martin F."/>
            <person name="Nordberg H.P."/>
            <person name="Cantor M.N."/>
            <person name="Hua S.X."/>
        </authorList>
    </citation>
    <scope>NUCLEOTIDE SEQUENCE [LARGE SCALE GENOMIC DNA]</scope>
    <source>
        <strain evidence="1 2">LaAM-08-1</strain>
    </source>
</reference>
<gene>
    <name evidence="1" type="ORF">K443DRAFT_377850</name>
</gene>
<proteinExistence type="predicted"/>
<evidence type="ECO:0000313" key="2">
    <source>
        <dbReference type="Proteomes" id="UP000054477"/>
    </source>
</evidence>
<dbReference type="Proteomes" id="UP000054477">
    <property type="component" value="Unassembled WGS sequence"/>
</dbReference>
<keyword evidence="2" id="KW-1185">Reference proteome</keyword>
<dbReference type="HOGENOM" id="CLU_1907036_0_0_1"/>
<evidence type="ECO:0000313" key="1">
    <source>
        <dbReference type="EMBL" id="KIJ93799.1"/>
    </source>
</evidence>
<dbReference type="AlphaFoldDB" id="A0A0C9WIZ4"/>
<protein>
    <submittedName>
        <fullName evidence="1">Uncharacterized protein</fullName>
    </submittedName>
</protein>
<accession>A0A0C9WIZ4</accession>
<organism evidence="1 2">
    <name type="scientific">Laccaria amethystina LaAM-08-1</name>
    <dbReference type="NCBI Taxonomy" id="1095629"/>
    <lineage>
        <taxon>Eukaryota</taxon>
        <taxon>Fungi</taxon>
        <taxon>Dikarya</taxon>
        <taxon>Basidiomycota</taxon>
        <taxon>Agaricomycotina</taxon>
        <taxon>Agaricomycetes</taxon>
        <taxon>Agaricomycetidae</taxon>
        <taxon>Agaricales</taxon>
        <taxon>Agaricineae</taxon>
        <taxon>Hydnangiaceae</taxon>
        <taxon>Laccaria</taxon>
    </lineage>
</organism>
<name>A0A0C9WIZ4_9AGAR</name>
<sequence>MQASTDSLFHIDTLTPSHFRFRPTPTKRRRLSVEFQTSTELYALLKTSFSSSKPHQKSELRPQFIGHFSIVADSTITNPERARLVVKDLRDVAGLSFACVLFSFFFYRELFLLTQLHNTEKLPGPVKVGKRQR</sequence>